<reference evidence="2 3" key="1">
    <citation type="journal article" date="2016" name="Sci. Rep.">
        <title>Peltaster fructicola genome reveals evolution from an invasive phytopathogen to an ectophytic parasite.</title>
        <authorList>
            <person name="Xu C."/>
            <person name="Chen H."/>
            <person name="Gleason M.L."/>
            <person name="Xu J.R."/>
            <person name="Liu H."/>
            <person name="Zhang R."/>
            <person name="Sun G."/>
        </authorList>
    </citation>
    <scope>NUCLEOTIDE SEQUENCE [LARGE SCALE GENOMIC DNA]</scope>
    <source>
        <strain evidence="2 3">LNHT1506</strain>
    </source>
</reference>
<sequence length="158" mass="17427">MWKRLRIAADMCMDGLGLHRLGGDSQNRTASQSYDQDAQSATVRTETCPEQDTYRTMIINELETILRAIIELRAAMDQRQRLRSPSGDLRRAAMNNSGLRRLSRYIVANGLYNGAAELVIELSEAAMIDNIPTLGQLALQIETKLGAGTTAATFDTGH</sequence>
<keyword evidence="3" id="KW-1185">Reference proteome</keyword>
<accession>A0A6H0XLD5</accession>
<evidence type="ECO:0000313" key="3">
    <source>
        <dbReference type="Proteomes" id="UP000503462"/>
    </source>
</evidence>
<feature type="region of interest" description="Disordered" evidence="1">
    <location>
        <begin position="24"/>
        <end position="47"/>
    </location>
</feature>
<dbReference type="EMBL" id="CP051139">
    <property type="protein sequence ID" value="QIW95437.1"/>
    <property type="molecule type" value="Genomic_DNA"/>
</dbReference>
<proteinExistence type="predicted"/>
<evidence type="ECO:0000313" key="2">
    <source>
        <dbReference type="EMBL" id="QIW95437.1"/>
    </source>
</evidence>
<dbReference type="AlphaFoldDB" id="A0A6H0XLD5"/>
<gene>
    <name evidence="2" type="ORF">AMS68_000955</name>
</gene>
<protein>
    <submittedName>
        <fullName evidence="2">Uncharacterized protein</fullName>
    </submittedName>
</protein>
<name>A0A6H0XLD5_9PEZI</name>
<dbReference type="Proteomes" id="UP000503462">
    <property type="component" value="Chromosome 1"/>
</dbReference>
<evidence type="ECO:0000256" key="1">
    <source>
        <dbReference type="SAM" id="MobiDB-lite"/>
    </source>
</evidence>
<organism evidence="2 3">
    <name type="scientific">Peltaster fructicola</name>
    <dbReference type="NCBI Taxonomy" id="286661"/>
    <lineage>
        <taxon>Eukaryota</taxon>
        <taxon>Fungi</taxon>
        <taxon>Dikarya</taxon>
        <taxon>Ascomycota</taxon>
        <taxon>Pezizomycotina</taxon>
        <taxon>Dothideomycetes</taxon>
        <taxon>Dothideomycetes incertae sedis</taxon>
        <taxon>Peltaster</taxon>
    </lineage>
</organism>